<feature type="transmembrane region" description="Helical" evidence="1">
    <location>
        <begin position="209"/>
        <end position="227"/>
    </location>
</feature>
<keyword evidence="1" id="KW-0472">Membrane</keyword>
<dbReference type="InterPro" id="IPR009793">
    <property type="entry name" value="DUF1361"/>
</dbReference>
<evidence type="ECO:0000313" key="3">
    <source>
        <dbReference type="Proteomes" id="UP000288812"/>
    </source>
</evidence>
<evidence type="ECO:0000313" key="2">
    <source>
        <dbReference type="EMBL" id="RVU55368.1"/>
    </source>
</evidence>
<keyword evidence="3" id="KW-1185">Reference proteome</keyword>
<comment type="caution">
    <text evidence="2">The sequence shown here is derived from an EMBL/GenBank/DDBJ whole genome shotgun (WGS) entry which is preliminary data.</text>
</comment>
<feature type="transmembrane region" description="Helical" evidence="1">
    <location>
        <begin position="69"/>
        <end position="91"/>
    </location>
</feature>
<feature type="transmembrane region" description="Helical" evidence="1">
    <location>
        <begin position="44"/>
        <end position="63"/>
    </location>
</feature>
<protein>
    <submittedName>
        <fullName evidence="2">DUF1361 domain-containing protein</fullName>
    </submittedName>
</protein>
<proteinExistence type="predicted"/>
<sequence length="236" mass="27254">MRTAPIILAALLLNIFAFITIVLRPKLFKVKLFKPMVWNFKLSLLPFFTLVVSIILFISLRYISTISGIMIIDYVGLVLFIIGLVLWLLLLPNSGYLITELNLTHREMDENEVPIWYDIVSILSFSLSGIVNTLVNIVLVQGVYLIYLDPSSVSELKLIFSALIINVLVSVGIYFGRAIRFNSWDILHITSFFKKLADYFSKRGNIKDFLLFVLFHTTFFMLMYMSFGVKNYFLYN</sequence>
<gene>
    <name evidence="2" type="ORF">EF514_03600</name>
</gene>
<dbReference type="OrthoDB" id="4540541at2"/>
<keyword evidence="1" id="KW-0812">Transmembrane</keyword>
<feature type="transmembrane region" description="Helical" evidence="1">
    <location>
        <begin position="158"/>
        <end position="176"/>
    </location>
</feature>
<keyword evidence="1" id="KW-1133">Transmembrane helix</keyword>
<dbReference type="AlphaFoldDB" id="A0A437S960"/>
<accession>A0A437S960</accession>
<dbReference type="RefSeq" id="WP_127723914.1">
    <property type="nucleotide sequence ID" value="NZ_RLIH01000003.1"/>
</dbReference>
<organism evidence="2 3">
    <name type="scientific">Anaerosphaera multitolerans</name>
    <dbReference type="NCBI Taxonomy" id="2487351"/>
    <lineage>
        <taxon>Bacteria</taxon>
        <taxon>Bacillati</taxon>
        <taxon>Bacillota</taxon>
        <taxon>Tissierellia</taxon>
        <taxon>Tissierellales</taxon>
        <taxon>Peptoniphilaceae</taxon>
        <taxon>Anaerosphaera</taxon>
    </lineage>
</organism>
<feature type="transmembrane region" description="Helical" evidence="1">
    <location>
        <begin position="6"/>
        <end position="23"/>
    </location>
</feature>
<name>A0A437S960_9FIRM</name>
<reference evidence="2 3" key="1">
    <citation type="submission" date="2018-11" db="EMBL/GenBank/DDBJ databases">
        <title>Genome sequencing and assembly of Anaerosphaera sp. nov., GS7-6-2.</title>
        <authorList>
            <person name="Rettenmaier R."/>
            <person name="Liebl W."/>
            <person name="Zverlov V."/>
        </authorList>
    </citation>
    <scope>NUCLEOTIDE SEQUENCE [LARGE SCALE GENOMIC DNA]</scope>
    <source>
        <strain evidence="2 3">GS7-6-2</strain>
    </source>
</reference>
<feature type="transmembrane region" description="Helical" evidence="1">
    <location>
        <begin position="115"/>
        <end position="146"/>
    </location>
</feature>
<evidence type="ECO:0000256" key="1">
    <source>
        <dbReference type="SAM" id="Phobius"/>
    </source>
</evidence>
<dbReference type="Proteomes" id="UP000288812">
    <property type="component" value="Unassembled WGS sequence"/>
</dbReference>
<dbReference type="EMBL" id="RLIH01000003">
    <property type="protein sequence ID" value="RVU55368.1"/>
    <property type="molecule type" value="Genomic_DNA"/>
</dbReference>
<dbReference type="Pfam" id="PF07099">
    <property type="entry name" value="DUF1361"/>
    <property type="match status" value="1"/>
</dbReference>